<feature type="compositionally biased region" description="Low complexity" evidence="1">
    <location>
        <begin position="27"/>
        <end position="40"/>
    </location>
</feature>
<feature type="compositionally biased region" description="Polar residues" evidence="1">
    <location>
        <begin position="1"/>
        <end position="26"/>
    </location>
</feature>
<reference evidence="3" key="2">
    <citation type="submission" date="2018-02" db="UniProtKB">
        <authorList>
            <consortium name="EnsemblPlants"/>
        </authorList>
    </citation>
    <scope>IDENTIFICATION</scope>
    <source>
        <strain evidence="3">Williams 82</strain>
    </source>
</reference>
<sequence length="281" mass="32634">MNFMQNNQTPSTENSQSSESFPSMPQNNSSMFRNSPNSSSGPQTPSNDDVETQFPNFLLKLKTSHWNEEKDTHLIGLWHNVSTYLIIGDGQARDRFWMRVTTNYNNFRGELREKVVNQLKSRWQKINLSVQKFKGHFNQAISLKKSSCLDNDVMLNTYVIWKEDEGSDFNQPKWLQQFTENCSKRMKNYASEAYSSSSNLETPIENVEVDTPSPIVHPIGQKEEQEKRNRNIYNPWDLIGVEEAIREINILNTKLVALTEIELENEYYDILIKDTSTMSET</sequence>
<protein>
    <recommendedName>
        <fullName evidence="5">No apical meristem-associated C-terminal domain-containing protein</fullName>
    </recommendedName>
</protein>
<dbReference type="OMA" id="HDIENNT"/>
<feature type="region of interest" description="Disordered" evidence="1">
    <location>
        <begin position="1"/>
        <end position="51"/>
    </location>
</feature>
<evidence type="ECO:0008006" key="5">
    <source>
        <dbReference type="Google" id="ProtNLM"/>
    </source>
</evidence>
<reference evidence="2 3" key="1">
    <citation type="journal article" date="2010" name="Nature">
        <title>Genome sequence of the palaeopolyploid soybean.</title>
        <authorList>
            <person name="Schmutz J."/>
            <person name="Cannon S.B."/>
            <person name="Schlueter J."/>
            <person name="Ma J."/>
            <person name="Mitros T."/>
            <person name="Nelson W."/>
            <person name="Hyten D.L."/>
            <person name="Song Q."/>
            <person name="Thelen J.J."/>
            <person name="Cheng J."/>
            <person name="Xu D."/>
            <person name="Hellsten U."/>
            <person name="May G.D."/>
            <person name="Yu Y."/>
            <person name="Sakurai T."/>
            <person name="Umezawa T."/>
            <person name="Bhattacharyya M.K."/>
            <person name="Sandhu D."/>
            <person name="Valliyodan B."/>
            <person name="Lindquist E."/>
            <person name="Peto M."/>
            <person name="Grant D."/>
            <person name="Shu S."/>
            <person name="Goodstein D."/>
            <person name="Barry K."/>
            <person name="Futrell-Griggs M."/>
            <person name="Abernathy B."/>
            <person name="Du J."/>
            <person name="Tian Z."/>
            <person name="Zhu L."/>
            <person name="Gill N."/>
            <person name="Joshi T."/>
            <person name="Libault M."/>
            <person name="Sethuraman A."/>
            <person name="Zhang X.-C."/>
            <person name="Shinozaki K."/>
            <person name="Nguyen H.T."/>
            <person name="Wing R.A."/>
            <person name="Cregan P."/>
            <person name="Specht J."/>
            <person name="Grimwood J."/>
            <person name="Rokhsar D."/>
            <person name="Stacey G."/>
            <person name="Shoemaker R.C."/>
            <person name="Jackson S.A."/>
        </authorList>
    </citation>
    <scope>NUCLEOTIDE SEQUENCE [LARGE SCALE GENOMIC DNA]</scope>
    <source>
        <strain evidence="3">cv. Williams 82</strain>
        <tissue evidence="2">Callus</tissue>
    </source>
</reference>
<evidence type="ECO:0000313" key="2">
    <source>
        <dbReference type="EMBL" id="KRH66528.1"/>
    </source>
</evidence>
<evidence type="ECO:0000256" key="1">
    <source>
        <dbReference type="SAM" id="MobiDB-lite"/>
    </source>
</evidence>
<dbReference type="PANTHER" id="PTHR45023:SF4">
    <property type="entry name" value="GLYCINE-RICH PROTEIN-RELATED"/>
    <property type="match status" value="1"/>
</dbReference>
<dbReference type="EnsemblPlants" id="KRH66528">
    <property type="protein sequence ID" value="KRH66528"/>
    <property type="gene ID" value="GLYMA_03G112300"/>
</dbReference>
<dbReference type="STRING" id="3847.A0A0R0KHL1"/>
<dbReference type="Proteomes" id="UP000008827">
    <property type="component" value="Chromosome 3"/>
</dbReference>
<dbReference type="EMBL" id="CM000836">
    <property type="protein sequence ID" value="KRH66528.1"/>
    <property type="molecule type" value="Genomic_DNA"/>
</dbReference>
<dbReference type="PANTHER" id="PTHR45023">
    <property type="match status" value="1"/>
</dbReference>
<dbReference type="Gramene" id="KRH66528">
    <property type="protein sequence ID" value="KRH66528"/>
    <property type="gene ID" value="GLYMA_03G112300"/>
</dbReference>
<evidence type="ECO:0000313" key="4">
    <source>
        <dbReference type="Proteomes" id="UP000008827"/>
    </source>
</evidence>
<dbReference type="OrthoDB" id="1406386at2759"/>
<accession>A0A0R0KHL1</accession>
<gene>
    <name evidence="2" type="ORF">GLYMA_03G112300</name>
</gene>
<dbReference type="AlphaFoldDB" id="A0A0R0KHL1"/>
<keyword evidence="4" id="KW-1185">Reference proteome</keyword>
<reference evidence="2" key="3">
    <citation type="submission" date="2018-07" db="EMBL/GenBank/DDBJ databases">
        <title>WGS assembly of Glycine max.</title>
        <authorList>
            <person name="Schmutz J."/>
            <person name="Cannon S."/>
            <person name="Schlueter J."/>
            <person name="Ma J."/>
            <person name="Mitros T."/>
            <person name="Nelson W."/>
            <person name="Hyten D."/>
            <person name="Song Q."/>
            <person name="Thelen J."/>
            <person name="Cheng J."/>
            <person name="Xu D."/>
            <person name="Hellsten U."/>
            <person name="May G."/>
            <person name="Yu Y."/>
            <person name="Sakurai T."/>
            <person name="Umezawa T."/>
            <person name="Bhattacharyya M."/>
            <person name="Sandhu D."/>
            <person name="Valliyodan B."/>
            <person name="Lindquist E."/>
            <person name="Peto M."/>
            <person name="Grant D."/>
            <person name="Shu S."/>
            <person name="Goodstein D."/>
            <person name="Barry K."/>
            <person name="Futrell-Griggs M."/>
            <person name="Abernathy B."/>
            <person name="Du J."/>
            <person name="Tian Z."/>
            <person name="Zhu L."/>
            <person name="Gill N."/>
            <person name="Joshi T."/>
            <person name="Libault M."/>
            <person name="Sethuraman A."/>
            <person name="Zhang X."/>
            <person name="Shinozaki K."/>
            <person name="Nguyen H."/>
            <person name="Wing R."/>
            <person name="Cregan P."/>
            <person name="Specht J."/>
            <person name="Grimwood J."/>
            <person name="Rokhsar D."/>
            <person name="Stacey G."/>
            <person name="Shoemaker R."/>
            <person name="Jackson S."/>
        </authorList>
    </citation>
    <scope>NUCLEOTIDE SEQUENCE</scope>
    <source>
        <tissue evidence="2">Callus</tissue>
    </source>
</reference>
<proteinExistence type="predicted"/>
<organism evidence="2">
    <name type="scientific">Glycine max</name>
    <name type="common">Soybean</name>
    <name type="synonym">Glycine hispida</name>
    <dbReference type="NCBI Taxonomy" id="3847"/>
    <lineage>
        <taxon>Eukaryota</taxon>
        <taxon>Viridiplantae</taxon>
        <taxon>Streptophyta</taxon>
        <taxon>Embryophyta</taxon>
        <taxon>Tracheophyta</taxon>
        <taxon>Spermatophyta</taxon>
        <taxon>Magnoliopsida</taxon>
        <taxon>eudicotyledons</taxon>
        <taxon>Gunneridae</taxon>
        <taxon>Pentapetalae</taxon>
        <taxon>rosids</taxon>
        <taxon>fabids</taxon>
        <taxon>Fabales</taxon>
        <taxon>Fabaceae</taxon>
        <taxon>Papilionoideae</taxon>
        <taxon>50 kb inversion clade</taxon>
        <taxon>NPAAA clade</taxon>
        <taxon>indigoferoid/millettioid clade</taxon>
        <taxon>Phaseoleae</taxon>
        <taxon>Glycine</taxon>
        <taxon>Glycine subgen. Soja</taxon>
    </lineage>
</organism>
<evidence type="ECO:0000313" key="3">
    <source>
        <dbReference type="EnsemblPlants" id="KRH66528"/>
    </source>
</evidence>
<name>A0A0R0KHL1_SOYBN</name>
<dbReference type="InParanoid" id="A0A0R0KHL1"/>